<dbReference type="SMART" id="SM00248">
    <property type="entry name" value="ANK"/>
    <property type="match status" value="2"/>
</dbReference>
<evidence type="ECO:0000256" key="5">
    <source>
        <dbReference type="ARBA" id="ARBA00022553"/>
    </source>
</evidence>
<dbReference type="CDD" id="cd17225">
    <property type="entry name" value="RA_ASPP2"/>
    <property type="match status" value="1"/>
</dbReference>
<keyword evidence="8 11" id="KW-0040">ANK repeat</keyword>
<feature type="region of interest" description="Disordered" evidence="14">
    <location>
        <begin position="316"/>
        <end position="369"/>
    </location>
</feature>
<evidence type="ECO:0000256" key="2">
    <source>
        <dbReference type="ARBA" id="ARBA00004496"/>
    </source>
</evidence>
<feature type="coiled-coil region" evidence="13">
    <location>
        <begin position="99"/>
        <end position="272"/>
    </location>
</feature>
<dbReference type="GO" id="GO:0007165">
    <property type="term" value="P:signal transduction"/>
    <property type="evidence" value="ECO:0007669"/>
    <property type="project" value="InterPro"/>
</dbReference>
<organism evidence="17 18">
    <name type="scientific">Oryzias sinensis</name>
    <name type="common">Chinese medaka</name>
    <dbReference type="NCBI Taxonomy" id="183150"/>
    <lineage>
        <taxon>Eukaryota</taxon>
        <taxon>Metazoa</taxon>
        <taxon>Chordata</taxon>
        <taxon>Craniata</taxon>
        <taxon>Vertebrata</taxon>
        <taxon>Euteleostomi</taxon>
        <taxon>Actinopterygii</taxon>
        <taxon>Neopterygii</taxon>
        <taxon>Teleostei</taxon>
        <taxon>Neoteleostei</taxon>
        <taxon>Acanthomorphata</taxon>
        <taxon>Ovalentaria</taxon>
        <taxon>Atherinomorphae</taxon>
        <taxon>Beloniformes</taxon>
        <taxon>Adrianichthyidae</taxon>
        <taxon>Oryziinae</taxon>
        <taxon>Oryzias</taxon>
    </lineage>
</organism>
<keyword evidence="13" id="KW-0175">Coiled coil</keyword>
<comment type="subcellular location">
    <subcellularLocation>
        <location evidence="2">Cytoplasm</location>
    </subcellularLocation>
    <subcellularLocation>
        <location evidence="1">Nucleus</location>
    </subcellularLocation>
</comment>
<evidence type="ECO:0000256" key="10">
    <source>
        <dbReference type="ARBA" id="ARBA00061212"/>
    </source>
</evidence>
<feature type="region of interest" description="Disordered" evidence="14">
    <location>
        <begin position="409"/>
        <end position="478"/>
    </location>
</feature>
<evidence type="ECO:0000256" key="12">
    <source>
        <dbReference type="PROSITE-ProRule" id="PRU00192"/>
    </source>
</evidence>
<dbReference type="GO" id="GO:0005737">
    <property type="term" value="C:cytoplasm"/>
    <property type="evidence" value="ECO:0007669"/>
    <property type="project" value="UniProtKB-SubCell"/>
</dbReference>
<comment type="similarity">
    <text evidence="10">Belongs to the ASPP family.</text>
</comment>
<evidence type="ECO:0000256" key="6">
    <source>
        <dbReference type="ARBA" id="ARBA00022703"/>
    </source>
</evidence>
<feature type="compositionally biased region" description="Basic and acidic residues" evidence="14">
    <location>
        <begin position="563"/>
        <end position="577"/>
    </location>
</feature>
<dbReference type="AlphaFoldDB" id="A0A8C7ZY06"/>
<dbReference type="InterPro" id="IPR047166">
    <property type="entry name" value="ASPP2_RA"/>
</dbReference>
<dbReference type="Gene3D" id="1.25.40.20">
    <property type="entry name" value="Ankyrin repeat-containing domain"/>
    <property type="match status" value="1"/>
</dbReference>
<keyword evidence="7" id="KW-0677">Repeat</keyword>
<feature type="repeat" description="ANK" evidence="11">
    <location>
        <begin position="879"/>
        <end position="911"/>
    </location>
</feature>
<evidence type="ECO:0000256" key="3">
    <source>
        <dbReference type="ARBA" id="ARBA00022443"/>
    </source>
</evidence>
<dbReference type="SUPFAM" id="SSF54236">
    <property type="entry name" value="Ubiquitin-like"/>
    <property type="match status" value="1"/>
</dbReference>
<dbReference type="InterPro" id="IPR000159">
    <property type="entry name" value="RA_dom"/>
</dbReference>
<feature type="compositionally biased region" description="Polar residues" evidence="14">
    <location>
        <begin position="526"/>
        <end position="539"/>
    </location>
</feature>
<proteinExistence type="inferred from homology"/>
<evidence type="ECO:0000256" key="8">
    <source>
        <dbReference type="ARBA" id="ARBA00023043"/>
    </source>
</evidence>
<accession>A0A8C7ZY06</accession>
<dbReference type="Ensembl" id="ENSOSIT00000052341.1">
    <property type="protein sequence ID" value="ENSOSIP00000049827.1"/>
    <property type="gene ID" value="ENSOSIG00000023290.1"/>
</dbReference>
<dbReference type="SUPFAM" id="SSF50044">
    <property type="entry name" value="SH3-domain"/>
    <property type="match status" value="1"/>
</dbReference>
<evidence type="ECO:0000256" key="1">
    <source>
        <dbReference type="ARBA" id="ARBA00004123"/>
    </source>
</evidence>
<reference evidence="17" key="1">
    <citation type="submission" date="2025-08" db="UniProtKB">
        <authorList>
            <consortium name="Ensembl"/>
        </authorList>
    </citation>
    <scope>IDENTIFICATION</scope>
</reference>
<dbReference type="GeneTree" id="ENSGT00940000153463"/>
<evidence type="ECO:0000313" key="17">
    <source>
        <dbReference type="Ensembl" id="ENSOSIP00000049827.1"/>
    </source>
</evidence>
<dbReference type="FunFam" id="1.25.40.20:FF:000008">
    <property type="entry name" value="Apoptosis-stimulating of p53 protein 2 isoform 1"/>
    <property type="match status" value="1"/>
</dbReference>
<keyword evidence="5" id="KW-0597">Phosphoprotein</keyword>
<feature type="compositionally biased region" description="Pro residues" evidence="14">
    <location>
        <begin position="419"/>
        <end position="428"/>
    </location>
</feature>
<dbReference type="PANTHER" id="PTHR24131">
    <property type="entry name" value="APOPTOSIS-STIMULATING OF P53 PROTEIN"/>
    <property type="match status" value="1"/>
</dbReference>
<dbReference type="PANTHER" id="PTHR24131:SF8">
    <property type="entry name" value="APOPTOSIS-STIMULATING OF P53 PROTEIN 2"/>
    <property type="match status" value="1"/>
</dbReference>
<feature type="domain" description="Ras-associating" evidence="16">
    <location>
        <begin position="1"/>
        <end position="82"/>
    </location>
</feature>
<dbReference type="FunFam" id="3.10.20.90:FF:000030">
    <property type="entry name" value="Apoptosis-stimulating of p53 protein 2 isoform 1"/>
    <property type="match status" value="1"/>
</dbReference>
<reference evidence="17" key="2">
    <citation type="submission" date="2025-09" db="UniProtKB">
        <authorList>
            <consortium name="Ensembl"/>
        </authorList>
    </citation>
    <scope>IDENTIFICATION</scope>
</reference>
<keyword evidence="3 12" id="KW-0728">SH3 domain</keyword>
<dbReference type="GO" id="GO:0005634">
    <property type="term" value="C:nucleus"/>
    <property type="evidence" value="ECO:0007669"/>
    <property type="project" value="UniProtKB-SubCell"/>
</dbReference>
<dbReference type="InterPro" id="IPR036028">
    <property type="entry name" value="SH3-like_dom_sf"/>
</dbReference>
<dbReference type="PROSITE" id="PS50088">
    <property type="entry name" value="ANK_REPEAT"/>
    <property type="match status" value="2"/>
</dbReference>
<evidence type="ECO:0000259" key="15">
    <source>
        <dbReference type="PROSITE" id="PS50002"/>
    </source>
</evidence>
<dbReference type="SMART" id="SM00314">
    <property type="entry name" value="RA"/>
    <property type="match status" value="1"/>
</dbReference>
<evidence type="ECO:0000313" key="18">
    <source>
        <dbReference type="Proteomes" id="UP000694383"/>
    </source>
</evidence>
<dbReference type="CDD" id="cd11807">
    <property type="entry name" value="SH3_ASPP"/>
    <property type="match status" value="1"/>
</dbReference>
<evidence type="ECO:0000256" key="9">
    <source>
        <dbReference type="ARBA" id="ARBA00023242"/>
    </source>
</evidence>
<keyword evidence="18" id="KW-1185">Reference proteome</keyword>
<dbReference type="InterPro" id="IPR001452">
    <property type="entry name" value="SH3_domain"/>
</dbReference>
<feature type="region of interest" description="Disordered" evidence="14">
    <location>
        <begin position="517"/>
        <end position="606"/>
    </location>
</feature>
<evidence type="ECO:0000256" key="4">
    <source>
        <dbReference type="ARBA" id="ARBA00022490"/>
    </source>
</evidence>
<dbReference type="Gene3D" id="3.10.20.90">
    <property type="entry name" value="Phosphatidylinositol 3-kinase Catalytic Subunit, Chain A, domain 1"/>
    <property type="match status" value="1"/>
</dbReference>
<name>A0A8C7ZY06_9TELE</name>
<feature type="compositionally biased region" description="Low complexity" evidence="14">
    <location>
        <begin position="447"/>
        <end position="473"/>
    </location>
</feature>
<feature type="compositionally biased region" description="Pro residues" evidence="14">
    <location>
        <begin position="744"/>
        <end position="753"/>
    </location>
</feature>
<dbReference type="InterPro" id="IPR047163">
    <property type="entry name" value="ASPP1/2"/>
</dbReference>
<dbReference type="Pfam" id="PF12796">
    <property type="entry name" value="Ank_2"/>
    <property type="match status" value="1"/>
</dbReference>
<dbReference type="SMART" id="SM00326">
    <property type="entry name" value="SH3"/>
    <property type="match status" value="1"/>
</dbReference>
<dbReference type="PROSITE" id="PS50002">
    <property type="entry name" value="SH3"/>
    <property type="match status" value="1"/>
</dbReference>
<dbReference type="Pfam" id="PF00018">
    <property type="entry name" value="SH3_1"/>
    <property type="match status" value="1"/>
</dbReference>
<dbReference type="GO" id="GO:0002039">
    <property type="term" value="F:p53 binding"/>
    <property type="evidence" value="ECO:0007669"/>
    <property type="project" value="InterPro"/>
</dbReference>
<feature type="compositionally biased region" description="Polar residues" evidence="14">
    <location>
        <begin position="338"/>
        <end position="365"/>
    </location>
</feature>
<feature type="region of interest" description="Disordered" evidence="14">
    <location>
        <begin position="742"/>
        <end position="801"/>
    </location>
</feature>
<dbReference type="GO" id="GO:0006915">
    <property type="term" value="P:apoptotic process"/>
    <property type="evidence" value="ECO:0007669"/>
    <property type="project" value="UniProtKB-KW"/>
</dbReference>
<dbReference type="InterPro" id="IPR029071">
    <property type="entry name" value="Ubiquitin-like_domsf"/>
</dbReference>
<dbReference type="InterPro" id="IPR002110">
    <property type="entry name" value="Ankyrin_rpt"/>
</dbReference>
<dbReference type="InterPro" id="IPR036770">
    <property type="entry name" value="Ankyrin_rpt-contain_sf"/>
</dbReference>
<dbReference type="Pfam" id="PF21712">
    <property type="entry name" value="RASSF8-10_RA"/>
    <property type="match status" value="1"/>
</dbReference>
<dbReference type="GO" id="GO:0042981">
    <property type="term" value="P:regulation of apoptotic process"/>
    <property type="evidence" value="ECO:0007669"/>
    <property type="project" value="InterPro"/>
</dbReference>
<feature type="compositionally biased region" description="Basic and acidic residues" evidence="14">
    <location>
        <begin position="681"/>
        <end position="691"/>
    </location>
</feature>
<evidence type="ECO:0000256" key="13">
    <source>
        <dbReference type="SAM" id="Coils"/>
    </source>
</evidence>
<sequence>MFLTVYLSNNDQHFTEVPVTPDTLCRDVVDLCKEPGETDCHLSEMWRGSERPVGENERMLDVLQRWGPQGSEVRFFLRHNRPPSRESGMFSTPRMDMTLAELQEMAARQQQQIEAQQQLLASKEHRLRYLKQQEQRQQQQASEQEKLQRLRENIENQEARLKKVRALKGQVEQKRLSNGKLVEEIEQMNNLFQQKQKELVMAASKVEELSRQLELLKNGKMENFHGNQSSMAELDRLYKELQLRNRLNQDQNSKLQQQRENLNKRNLEVAAMDKRISELRDRLWKKKAALQQKDNLPVTGQQPGGSRVAAVGPYIQSSTMPRGPARHDQPIKPAYPDGTSTLPAQDPQTSTLPRMTSTSKPNTDQGEIIKQKVFPIRDRKVRPFSMFEPTEAAATTLRKNPSCDDLVRDAQSAPKAPVKVPPPVPTKPKGPVAVPYGKPGLNTGTFPKAKPQIQQPQAAQGRSTLPPSQSQTLPLPPKQDMPIAAAVRPFTPEPQSSSLTKPQIVAASSIYSMYTQQPGAGKPFPSGSQSSLSRPQNRNAGFISMYGKPVIGNGSSPIPENPYLERRSPALESEVDHTGANGVGPSSSEGPQPETERIPRPLSPTKLLPFISNPYRHQSDGEFEALRKKLYNAPRPLKKRSSITEPEGPAGPNIQKLLYQKTTLAAMETTVTTPTIPAYAREAEKAEDRSVGPKAATHLSNAENTPAVMGQPAEPLSTAASDPVPTPSEQTLPQSAILEAEEIIPPPPPSHPAPRPEDALFPPPPSESLEDTSLPPPPPESLVEEFPPYPPPPYPSGAEQESLGEDTFNMKAPEVTGQVALPPGKRTNLRKLGSQRIDHKMRVKFNPLALLLDSSLEGEYDLVQRIIYEVEDPSQPNDEGITALHNAVCAGHTEIVKFLVQFGVNVNAADSDGWTPLHCAASCNNVQVCKFLVESGAAVFAMTYSDMQTAADKCEEMEEGYTQCSQFLYGVQEKMGIMNRGVVYGLWDYTAENPDELSFHEGDCMTIVRREDDDEVDWWWARLGDAEGYIPRNLLGLYPRIKPRQRTLA</sequence>
<evidence type="ECO:0000256" key="7">
    <source>
        <dbReference type="ARBA" id="ARBA00022737"/>
    </source>
</evidence>
<dbReference type="PROSITE" id="PS50297">
    <property type="entry name" value="ANK_REP_REGION"/>
    <property type="match status" value="2"/>
</dbReference>
<evidence type="ECO:0000256" key="11">
    <source>
        <dbReference type="PROSITE-ProRule" id="PRU00023"/>
    </source>
</evidence>
<keyword evidence="4" id="KW-0963">Cytoplasm</keyword>
<dbReference type="InterPro" id="IPR048945">
    <property type="entry name" value="RASSF8/10_RA"/>
</dbReference>
<dbReference type="SUPFAM" id="SSF48403">
    <property type="entry name" value="Ankyrin repeat"/>
    <property type="match status" value="1"/>
</dbReference>
<evidence type="ECO:0000259" key="16">
    <source>
        <dbReference type="PROSITE" id="PS50200"/>
    </source>
</evidence>
<feature type="region of interest" description="Disordered" evidence="14">
    <location>
        <begin position="681"/>
        <end position="730"/>
    </location>
</feature>
<protein>
    <submittedName>
        <fullName evidence="17">Tumor protein p53 binding protein, 2a</fullName>
    </submittedName>
</protein>
<feature type="domain" description="SH3" evidence="15">
    <location>
        <begin position="978"/>
        <end position="1040"/>
    </location>
</feature>
<keyword evidence="9" id="KW-0539">Nucleus</keyword>
<dbReference type="PROSITE" id="PS50200">
    <property type="entry name" value="RA"/>
    <property type="match status" value="1"/>
</dbReference>
<evidence type="ECO:0000256" key="14">
    <source>
        <dbReference type="SAM" id="MobiDB-lite"/>
    </source>
</evidence>
<feature type="repeat" description="ANK" evidence="11">
    <location>
        <begin position="912"/>
        <end position="944"/>
    </location>
</feature>
<keyword evidence="6" id="KW-0053">Apoptosis</keyword>
<dbReference type="Proteomes" id="UP000694383">
    <property type="component" value="Unplaced"/>
</dbReference>